<evidence type="ECO:0000256" key="4">
    <source>
        <dbReference type="ARBA" id="ARBA00023015"/>
    </source>
</evidence>
<dbReference type="Pfam" id="PF01029">
    <property type="entry name" value="NusB"/>
    <property type="match status" value="1"/>
</dbReference>
<proteinExistence type="inferred from homology"/>
<dbReference type="PANTHER" id="PTHR11078">
    <property type="entry name" value="N UTILIZATION SUBSTANCE PROTEIN B-RELATED"/>
    <property type="match status" value="1"/>
</dbReference>
<dbReference type="PANTHER" id="PTHR11078:SF3">
    <property type="entry name" value="ANTITERMINATION NUSB DOMAIN-CONTAINING PROTEIN"/>
    <property type="match status" value="1"/>
</dbReference>
<dbReference type="EMBL" id="UINC01125745">
    <property type="protein sequence ID" value="SVD03788.1"/>
    <property type="molecule type" value="Genomic_DNA"/>
</dbReference>
<dbReference type="Gene3D" id="1.10.940.10">
    <property type="entry name" value="NusB-like"/>
    <property type="match status" value="1"/>
</dbReference>
<dbReference type="GO" id="GO:0031564">
    <property type="term" value="P:transcription antitermination"/>
    <property type="evidence" value="ECO:0007669"/>
    <property type="project" value="UniProtKB-KW"/>
</dbReference>
<dbReference type="GO" id="GO:0006353">
    <property type="term" value="P:DNA-templated transcription termination"/>
    <property type="evidence" value="ECO:0007669"/>
    <property type="project" value="InterPro"/>
</dbReference>
<dbReference type="HAMAP" id="MF_00073">
    <property type="entry name" value="NusB"/>
    <property type="match status" value="1"/>
</dbReference>
<dbReference type="AlphaFoldDB" id="A0A382S3T8"/>
<keyword evidence="2" id="KW-0889">Transcription antitermination</keyword>
<organism evidence="7">
    <name type="scientific">marine metagenome</name>
    <dbReference type="NCBI Taxonomy" id="408172"/>
    <lineage>
        <taxon>unclassified sequences</taxon>
        <taxon>metagenomes</taxon>
        <taxon>ecological metagenomes</taxon>
    </lineage>
</organism>
<sequence length="125" mass="14042">MNRPEDLGSELDEFLARIGETRESFAYATELVDGITTNLETLDERIGALAKNWEFSRIAKTDLALLRLAAFEILYRLDVPPAVVIDEALELAKTFSTENSRKFLNGILDKLLQDQGRPAREASVE</sequence>
<gene>
    <name evidence="7" type="ORF">METZ01_LOCUS356642</name>
</gene>
<reference evidence="7" key="1">
    <citation type="submission" date="2018-05" db="EMBL/GenBank/DDBJ databases">
        <authorList>
            <person name="Lanie J.A."/>
            <person name="Ng W.-L."/>
            <person name="Kazmierczak K.M."/>
            <person name="Andrzejewski T.M."/>
            <person name="Davidsen T.M."/>
            <person name="Wayne K.J."/>
            <person name="Tettelin H."/>
            <person name="Glass J.I."/>
            <person name="Rusch D."/>
            <person name="Podicherti R."/>
            <person name="Tsui H.-C.T."/>
            <person name="Winkler M.E."/>
        </authorList>
    </citation>
    <scope>NUCLEOTIDE SEQUENCE</scope>
</reference>
<evidence type="ECO:0000256" key="1">
    <source>
        <dbReference type="ARBA" id="ARBA00005952"/>
    </source>
</evidence>
<evidence type="ECO:0000256" key="2">
    <source>
        <dbReference type="ARBA" id="ARBA00022814"/>
    </source>
</evidence>
<evidence type="ECO:0000256" key="5">
    <source>
        <dbReference type="ARBA" id="ARBA00023163"/>
    </source>
</evidence>
<protein>
    <recommendedName>
        <fullName evidence="6">NusB/RsmB/TIM44 domain-containing protein</fullName>
    </recommendedName>
</protein>
<dbReference type="GO" id="GO:0005829">
    <property type="term" value="C:cytosol"/>
    <property type="evidence" value="ECO:0007669"/>
    <property type="project" value="TreeGrafter"/>
</dbReference>
<dbReference type="NCBIfam" id="TIGR01951">
    <property type="entry name" value="nusB"/>
    <property type="match status" value="1"/>
</dbReference>
<dbReference type="InterPro" id="IPR006027">
    <property type="entry name" value="NusB_RsmB_TIM44"/>
</dbReference>
<dbReference type="InterPro" id="IPR035926">
    <property type="entry name" value="NusB-like_sf"/>
</dbReference>
<comment type="similarity">
    <text evidence="1">Belongs to the NusB family.</text>
</comment>
<evidence type="ECO:0000313" key="7">
    <source>
        <dbReference type="EMBL" id="SVD03788.1"/>
    </source>
</evidence>
<feature type="domain" description="NusB/RsmB/TIM44" evidence="6">
    <location>
        <begin position="19"/>
        <end position="112"/>
    </location>
</feature>
<keyword evidence="3" id="KW-0694">RNA-binding</keyword>
<evidence type="ECO:0000256" key="3">
    <source>
        <dbReference type="ARBA" id="ARBA00022884"/>
    </source>
</evidence>
<evidence type="ECO:0000259" key="6">
    <source>
        <dbReference type="Pfam" id="PF01029"/>
    </source>
</evidence>
<keyword evidence="5" id="KW-0804">Transcription</keyword>
<dbReference type="GO" id="GO:0003723">
    <property type="term" value="F:RNA binding"/>
    <property type="evidence" value="ECO:0007669"/>
    <property type="project" value="UniProtKB-KW"/>
</dbReference>
<accession>A0A382S3T8</accession>
<keyword evidence="4" id="KW-0805">Transcription regulation</keyword>
<dbReference type="SUPFAM" id="SSF48013">
    <property type="entry name" value="NusB-like"/>
    <property type="match status" value="1"/>
</dbReference>
<name>A0A382S3T8_9ZZZZ</name>
<dbReference type="InterPro" id="IPR011605">
    <property type="entry name" value="NusB_fam"/>
</dbReference>